<sequence length="88" mass="9688">MDTKPNNNSANNQVVSDEDRRKLAEIIAKRPKSVSTNYSTGEVITVFKDGRVVKSRIAPMQPIITRIGDETEGVGKVTFNVRLDGEAI</sequence>
<proteinExistence type="predicted"/>
<dbReference type="Proteomes" id="UP001597601">
    <property type="component" value="Unassembled WGS sequence"/>
</dbReference>
<protein>
    <submittedName>
        <fullName evidence="1">Uncharacterized protein</fullName>
    </submittedName>
</protein>
<evidence type="ECO:0000313" key="1">
    <source>
        <dbReference type="EMBL" id="MFD2863476.1"/>
    </source>
</evidence>
<comment type="caution">
    <text evidence="1">The sequence shown here is derived from an EMBL/GenBank/DDBJ whole genome shotgun (WGS) entry which is preliminary data.</text>
</comment>
<organism evidence="1 2">
    <name type="scientific">Mucilaginibacter antarcticus</name>
    <dbReference type="NCBI Taxonomy" id="1855725"/>
    <lineage>
        <taxon>Bacteria</taxon>
        <taxon>Pseudomonadati</taxon>
        <taxon>Bacteroidota</taxon>
        <taxon>Sphingobacteriia</taxon>
        <taxon>Sphingobacteriales</taxon>
        <taxon>Sphingobacteriaceae</taxon>
        <taxon>Mucilaginibacter</taxon>
    </lineage>
</organism>
<dbReference type="EMBL" id="JBHUON010000002">
    <property type="protein sequence ID" value="MFD2863476.1"/>
    <property type="molecule type" value="Genomic_DNA"/>
</dbReference>
<name>A0ABW5XL38_9SPHI</name>
<gene>
    <name evidence="1" type="ORF">ACFSYC_02145</name>
</gene>
<evidence type="ECO:0000313" key="2">
    <source>
        <dbReference type="Proteomes" id="UP001597601"/>
    </source>
</evidence>
<accession>A0ABW5XL38</accession>
<reference evidence="2" key="1">
    <citation type="journal article" date="2019" name="Int. J. Syst. Evol. Microbiol.">
        <title>The Global Catalogue of Microorganisms (GCM) 10K type strain sequencing project: providing services to taxonomists for standard genome sequencing and annotation.</title>
        <authorList>
            <consortium name="The Broad Institute Genomics Platform"/>
            <consortium name="The Broad Institute Genome Sequencing Center for Infectious Disease"/>
            <person name="Wu L."/>
            <person name="Ma J."/>
        </authorList>
    </citation>
    <scope>NUCLEOTIDE SEQUENCE [LARGE SCALE GENOMIC DNA]</scope>
    <source>
        <strain evidence="2">KCTC 52232</strain>
    </source>
</reference>
<keyword evidence="2" id="KW-1185">Reference proteome</keyword>
<dbReference type="RefSeq" id="WP_377123036.1">
    <property type="nucleotide sequence ID" value="NZ_JBHUON010000002.1"/>
</dbReference>